<accession>A0A6C0D5R6</accession>
<protein>
    <recommendedName>
        <fullName evidence="2">YubB ferredoxin-like domain-containing protein</fullName>
    </recommendedName>
</protein>
<dbReference type="EMBL" id="MN739538">
    <property type="protein sequence ID" value="QHT11803.1"/>
    <property type="molecule type" value="Genomic_DNA"/>
</dbReference>
<organism evidence="1">
    <name type="scientific">viral metagenome</name>
    <dbReference type="NCBI Taxonomy" id="1070528"/>
    <lineage>
        <taxon>unclassified sequences</taxon>
        <taxon>metagenomes</taxon>
        <taxon>organismal metagenomes</taxon>
    </lineage>
</organism>
<sequence length="126" mass="14989">MPNDCWNHITITCEREDETGELRRLIMNELQRETVQVVKKGKRGIIFDMLTPWNPDYEWMETLLYRYPNCWVKNEWSEESGIAGVWVGFVVNHQPIVRNLAWEDISIEGNAFLFMDENEGYCEEKV</sequence>
<proteinExistence type="predicted"/>
<evidence type="ECO:0008006" key="2">
    <source>
        <dbReference type="Google" id="ProtNLM"/>
    </source>
</evidence>
<name>A0A6C0D5R6_9ZZZZ</name>
<dbReference type="AlphaFoldDB" id="A0A6C0D5R6"/>
<evidence type="ECO:0000313" key="1">
    <source>
        <dbReference type="EMBL" id="QHT11803.1"/>
    </source>
</evidence>
<reference evidence="1" key="1">
    <citation type="journal article" date="2020" name="Nature">
        <title>Giant virus diversity and host interactions through global metagenomics.</title>
        <authorList>
            <person name="Schulz F."/>
            <person name="Roux S."/>
            <person name="Paez-Espino D."/>
            <person name="Jungbluth S."/>
            <person name="Walsh D.A."/>
            <person name="Denef V.J."/>
            <person name="McMahon K.D."/>
            <person name="Konstantinidis K.T."/>
            <person name="Eloe-Fadrosh E.A."/>
            <person name="Kyrpides N.C."/>
            <person name="Woyke T."/>
        </authorList>
    </citation>
    <scope>NUCLEOTIDE SEQUENCE</scope>
    <source>
        <strain evidence="1">GVMAG-M-3300023174-124</strain>
    </source>
</reference>